<dbReference type="CDD" id="cd03443">
    <property type="entry name" value="PaaI_thioesterase"/>
    <property type="match status" value="1"/>
</dbReference>
<comment type="similarity">
    <text evidence="1">Belongs to the thioesterase PaaI family.</text>
</comment>
<dbReference type="InterPro" id="IPR003736">
    <property type="entry name" value="PAAI_dom"/>
</dbReference>
<dbReference type="InterPro" id="IPR029069">
    <property type="entry name" value="HotDog_dom_sf"/>
</dbReference>
<keyword evidence="2" id="KW-0378">Hydrolase</keyword>
<name>A0ABQ6VH59_9CORY</name>
<dbReference type="Proteomes" id="UP000436181">
    <property type="component" value="Unassembled WGS sequence"/>
</dbReference>
<keyword evidence="5" id="KW-1185">Reference proteome</keyword>
<dbReference type="Gene3D" id="3.10.129.10">
    <property type="entry name" value="Hotdog Thioesterase"/>
    <property type="match status" value="1"/>
</dbReference>
<dbReference type="PANTHER" id="PTHR43240:SF5">
    <property type="entry name" value="1,4-DIHYDROXY-2-NAPHTHOYL-COA THIOESTERASE 1"/>
    <property type="match status" value="1"/>
</dbReference>
<evidence type="ECO:0000313" key="4">
    <source>
        <dbReference type="EMBL" id="KAB3523539.1"/>
    </source>
</evidence>
<protein>
    <submittedName>
        <fullName evidence="4">PaaI family thioesterase</fullName>
    </submittedName>
</protein>
<dbReference type="Pfam" id="PF03061">
    <property type="entry name" value="4HBT"/>
    <property type="match status" value="1"/>
</dbReference>
<evidence type="ECO:0000259" key="3">
    <source>
        <dbReference type="Pfam" id="PF03061"/>
    </source>
</evidence>
<evidence type="ECO:0000256" key="1">
    <source>
        <dbReference type="ARBA" id="ARBA00008324"/>
    </source>
</evidence>
<dbReference type="NCBIfam" id="TIGR00369">
    <property type="entry name" value="unchar_dom_1"/>
    <property type="match status" value="1"/>
</dbReference>
<organism evidence="4 5">
    <name type="scientific">Corynebacterium zhongnanshanii</name>
    <dbReference type="NCBI Taxonomy" id="2768834"/>
    <lineage>
        <taxon>Bacteria</taxon>
        <taxon>Bacillati</taxon>
        <taxon>Actinomycetota</taxon>
        <taxon>Actinomycetes</taxon>
        <taxon>Mycobacteriales</taxon>
        <taxon>Corynebacteriaceae</taxon>
        <taxon>Corynebacterium</taxon>
    </lineage>
</organism>
<feature type="domain" description="Thioesterase" evidence="3">
    <location>
        <begin position="75"/>
        <end position="152"/>
    </location>
</feature>
<sequence>MAPSPDKAEVMKRFLELSTIASQRALDSSEIDEINQFTALAPTLDRTLGVTYVAIEPQKQVLRLEIDAKHLQPWGVTNGGVYASLGETAGSMASYIAAGSQSVVMGTSNETHFLRPSKAGDVIISTATPENLGRTTHLWRIEHVNEATGKVCALTFLKTAVMPKTRS</sequence>
<dbReference type="EMBL" id="WBZJ01000001">
    <property type="protein sequence ID" value="KAB3523539.1"/>
    <property type="molecule type" value="Genomic_DNA"/>
</dbReference>
<comment type="caution">
    <text evidence="4">The sequence shown here is derived from an EMBL/GenBank/DDBJ whole genome shotgun (WGS) entry which is preliminary data.</text>
</comment>
<dbReference type="InterPro" id="IPR006683">
    <property type="entry name" value="Thioestr_dom"/>
</dbReference>
<evidence type="ECO:0000313" key="5">
    <source>
        <dbReference type="Proteomes" id="UP000436181"/>
    </source>
</evidence>
<dbReference type="PANTHER" id="PTHR43240">
    <property type="entry name" value="1,4-DIHYDROXY-2-NAPHTHOYL-COA THIOESTERASE 1"/>
    <property type="match status" value="1"/>
</dbReference>
<reference evidence="4 5" key="1">
    <citation type="submission" date="2019-10" db="EMBL/GenBank/DDBJ databases">
        <title>Corynebacterium sp novel species isolated from the respiratory tract of Marmot.</title>
        <authorList>
            <person name="Zhang G."/>
        </authorList>
    </citation>
    <scope>NUCLEOTIDE SEQUENCE [LARGE SCALE GENOMIC DNA]</scope>
    <source>
        <strain evidence="4 5">336</strain>
    </source>
</reference>
<proteinExistence type="inferred from homology"/>
<accession>A0ABQ6VH59</accession>
<dbReference type="RefSeq" id="WP_151843462.1">
    <property type="nucleotide sequence ID" value="NZ_WBZJ01000001.1"/>
</dbReference>
<dbReference type="SUPFAM" id="SSF54637">
    <property type="entry name" value="Thioesterase/thiol ester dehydrase-isomerase"/>
    <property type="match status" value="1"/>
</dbReference>
<evidence type="ECO:0000256" key="2">
    <source>
        <dbReference type="ARBA" id="ARBA00022801"/>
    </source>
</evidence>
<gene>
    <name evidence="4" type="ORF">F8377_05380</name>
</gene>